<keyword evidence="2" id="KW-0472">Membrane</keyword>
<sequence>MIGLFHSTLLESLARITESFEITYVDDGSSDGTREALRKFAAADNRVRYVSFSRNFGKEAAVLAALRSCTGEATVLMDGDLQHPPELIGRMVELYRRGYDQVVARRDRQGEGLVRRLLSRLYYRLATRYVDVELMDGVGDFRLLSRKAVDAILALPESNRFSKGIFSWIGFDTVCFDYPNSARAAGRSKWGGKNLLNYGVDGLISFNSKPLRLAVHVGISLAAAASAYAVWIICGVLLHGVETPGYATLITVVVGLGGIQLVTLGVVGEYVGRIYRESKQRPHYVVRETDADFRAIPLRQKSGEAAAVGQK</sequence>
<organism evidence="4 5">
    <name type="scientific">Wenjunlia tyrosinilytica</name>
    <dbReference type="NCBI Taxonomy" id="1544741"/>
    <lineage>
        <taxon>Bacteria</taxon>
        <taxon>Bacillati</taxon>
        <taxon>Actinomycetota</taxon>
        <taxon>Actinomycetes</taxon>
        <taxon>Kitasatosporales</taxon>
        <taxon>Streptomycetaceae</taxon>
        <taxon>Wenjunlia</taxon>
    </lineage>
</organism>
<feature type="transmembrane region" description="Helical" evidence="2">
    <location>
        <begin position="213"/>
        <end position="240"/>
    </location>
</feature>
<dbReference type="Gene3D" id="3.90.550.10">
    <property type="entry name" value="Spore Coat Polysaccharide Biosynthesis Protein SpsA, Chain A"/>
    <property type="match status" value="1"/>
</dbReference>
<evidence type="ECO:0000256" key="2">
    <source>
        <dbReference type="SAM" id="Phobius"/>
    </source>
</evidence>
<name>A0A918E1E1_9ACTN</name>
<dbReference type="Pfam" id="PF00535">
    <property type="entry name" value="Glycos_transf_2"/>
    <property type="match status" value="1"/>
</dbReference>
<keyword evidence="2" id="KW-0812">Transmembrane</keyword>
<dbReference type="InterPro" id="IPR001173">
    <property type="entry name" value="Glyco_trans_2-like"/>
</dbReference>
<evidence type="ECO:0000313" key="4">
    <source>
        <dbReference type="EMBL" id="GGO97400.1"/>
    </source>
</evidence>
<dbReference type="InterPro" id="IPR050256">
    <property type="entry name" value="Glycosyltransferase_2"/>
</dbReference>
<feature type="domain" description="Glycosyltransferase 2-like" evidence="3">
    <location>
        <begin position="9"/>
        <end position="152"/>
    </location>
</feature>
<dbReference type="GO" id="GO:0005886">
    <property type="term" value="C:plasma membrane"/>
    <property type="evidence" value="ECO:0007669"/>
    <property type="project" value="TreeGrafter"/>
</dbReference>
<dbReference type="SUPFAM" id="SSF53448">
    <property type="entry name" value="Nucleotide-diphospho-sugar transferases"/>
    <property type="match status" value="1"/>
</dbReference>
<reference evidence="4" key="2">
    <citation type="submission" date="2020-09" db="EMBL/GenBank/DDBJ databases">
        <authorList>
            <person name="Sun Q."/>
            <person name="Zhou Y."/>
        </authorList>
    </citation>
    <scope>NUCLEOTIDE SEQUENCE</scope>
    <source>
        <strain evidence="4">CGMCC 4.7201</strain>
    </source>
</reference>
<evidence type="ECO:0000256" key="1">
    <source>
        <dbReference type="ARBA" id="ARBA00006739"/>
    </source>
</evidence>
<dbReference type="CDD" id="cd04187">
    <property type="entry name" value="DPM1_like_bac"/>
    <property type="match status" value="1"/>
</dbReference>
<evidence type="ECO:0000313" key="5">
    <source>
        <dbReference type="Proteomes" id="UP000641932"/>
    </source>
</evidence>
<keyword evidence="5" id="KW-1185">Reference proteome</keyword>
<proteinExistence type="inferred from homology"/>
<dbReference type="Proteomes" id="UP000641932">
    <property type="component" value="Unassembled WGS sequence"/>
</dbReference>
<dbReference type="PANTHER" id="PTHR48090:SF8">
    <property type="entry name" value="GLYCOSYLTRANSFERASE CSBB-RELATED"/>
    <property type="match status" value="1"/>
</dbReference>
<comment type="caution">
    <text evidence="4">The sequence shown here is derived from an EMBL/GenBank/DDBJ whole genome shotgun (WGS) entry which is preliminary data.</text>
</comment>
<dbReference type="EMBL" id="BMMS01000033">
    <property type="protein sequence ID" value="GGO97400.1"/>
    <property type="molecule type" value="Genomic_DNA"/>
</dbReference>
<dbReference type="PANTHER" id="PTHR48090">
    <property type="entry name" value="UNDECAPRENYL-PHOSPHATE 4-DEOXY-4-FORMAMIDO-L-ARABINOSE TRANSFERASE-RELATED"/>
    <property type="match status" value="1"/>
</dbReference>
<feature type="transmembrane region" description="Helical" evidence="2">
    <location>
        <begin position="246"/>
        <end position="271"/>
    </location>
</feature>
<protein>
    <recommendedName>
        <fullName evidence="3">Glycosyltransferase 2-like domain-containing protein</fullName>
    </recommendedName>
</protein>
<dbReference type="InterPro" id="IPR029044">
    <property type="entry name" value="Nucleotide-diphossugar_trans"/>
</dbReference>
<gene>
    <name evidence="4" type="ORF">GCM10012280_59130</name>
</gene>
<keyword evidence="2" id="KW-1133">Transmembrane helix</keyword>
<dbReference type="AlphaFoldDB" id="A0A918E1E1"/>
<comment type="similarity">
    <text evidence="1">Belongs to the glycosyltransferase 2 family.</text>
</comment>
<evidence type="ECO:0000259" key="3">
    <source>
        <dbReference type="Pfam" id="PF00535"/>
    </source>
</evidence>
<accession>A0A918E1E1</accession>
<reference evidence="4" key="1">
    <citation type="journal article" date="2014" name="Int. J. Syst. Evol. Microbiol.">
        <title>Complete genome sequence of Corynebacterium casei LMG S-19264T (=DSM 44701T), isolated from a smear-ripened cheese.</title>
        <authorList>
            <consortium name="US DOE Joint Genome Institute (JGI-PGF)"/>
            <person name="Walter F."/>
            <person name="Albersmeier A."/>
            <person name="Kalinowski J."/>
            <person name="Ruckert C."/>
        </authorList>
    </citation>
    <scope>NUCLEOTIDE SEQUENCE</scope>
    <source>
        <strain evidence="4">CGMCC 4.7201</strain>
    </source>
</reference>